<dbReference type="InterPro" id="IPR017926">
    <property type="entry name" value="GATASE"/>
</dbReference>
<name>A0A7W9SUC7_ARMRO</name>
<dbReference type="PANTHER" id="PTHR43418">
    <property type="entry name" value="MULTIFUNCTIONAL TRYPTOPHAN BIOSYNTHESIS PROTEIN-RELATED"/>
    <property type="match status" value="1"/>
</dbReference>
<feature type="binding site" evidence="11">
    <location>
        <position position="295"/>
    </location>
    <ligand>
        <name>L-glutamine</name>
        <dbReference type="ChEBI" id="CHEBI:58359"/>
    </ligand>
</feature>
<feature type="domain" description="Carbamoyl-phosphate synthase small subunit N-terminal" evidence="12">
    <location>
        <begin position="1"/>
        <end position="131"/>
    </location>
</feature>
<comment type="function">
    <text evidence="11">Small subunit of the glutamine-dependent carbamoyl phosphate synthetase (CPSase). CPSase catalyzes the formation of carbamoyl phosphate from the ammonia moiety of glutamine, carbonate, and phosphate donated by ATP, constituting the first step of 2 biosynthetic pathways, one leading to arginine and/or urea and the other to pyrimidine nucleotides. The small subunit (glutamine amidotransferase) binds and cleaves glutamine to supply the large subunit with the substrate ammonia.</text>
</comment>
<accession>A0A7W9SUC7</accession>
<comment type="pathway">
    <text evidence="2 11">Amino-acid biosynthesis; L-arginine biosynthesis; carbamoyl phosphate from bicarbonate: step 1/1.</text>
</comment>
<dbReference type="InterPro" id="IPR029062">
    <property type="entry name" value="Class_I_gatase-like"/>
</dbReference>
<dbReference type="Proteomes" id="UP000520814">
    <property type="component" value="Unassembled WGS sequence"/>
</dbReference>
<comment type="catalytic activity">
    <reaction evidence="10 11">
        <text>L-glutamine + H2O = L-glutamate + NH4(+)</text>
        <dbReference type="Rhea" id="RHEA:15889"/>
        <dbReference type="ChEBI" id="CHEBI:15377"/>
        <dbReference type="ChEBI" id="CHEBI:28938"/>
        <dbReference type="ChEBI" id="CHEBI:29985"/>
        <dbReference type="ChEBI" id="CHEBI:58359"/>
    </reaction>
</comment>
<evidence type="ECO:0000256" key="4">
    <source>
        <dbReference type="ARBA" id="ARBA00022598"/>
    </source>
</evidence>
<dbReference type="UniPathway" id="UPA00070">
    <property type="reaction ID" value="UER00115"/>
</dbReference>
<dbReference type="GO" id="GO:0005524">
    <property type="term" value="F:ATP binding"/>
    <property type="evidence" value="ECO:0007669"/>
    <property type="project" value="UniProtKB-UniRule"/>
</dbReference>
<dbReference type="GO" id="GO:0006526">
    <property type="term" value="P:L-arginine biosynthetic process"/>
    <property type="evidence" value="ECO:0007669"/>
    <property type="project" value="UniProtKB-UniRule"/>
</dbReference>
<comment type="catalytic activity">
    <reaction evidence="9 11">
        <text>hydrogencarbonate + L-glutamine + 2 ATP + H2O = carbamoyl phosphate + L-glutamate + 2 ADP + phosphate + 2 H(+)</text>
        <dbReference type="Rhea" id="RHEA:18633"/>
        <dbReference type="ChEBI" id="CHEBI:15377"/>
        <dbReference type="ChEBI" id="CHEBI:15378"/>
        <dbReference type="ChEBI" id="CHEBI:17544"/>
        <dbReference type="ChEBI" id="CHEBI:29985"/>
        <dbReference type="ChEBI" id="CHEBI:30616"/>
        <dbReference type="ChEBI" id="CHEBI:43474"/>
        <dbReference type="ChEBI" id="CHEBI:58228"/>
        <dbReference type="ChEBI" id="CHEBI:58359"/>
        <dbReference type="ChEBI" id="CHEBI:456216"/>
        <dbReference type="EC" id="6.3.5.5"/>
    </reaction>
</comment>
<comment type="pathway">
    <text evidence="1 11">Pyrimidine metabolism; UMP biosynthesis via de novo pathway; (S)-dihydroorotate from bicarbonate: step 1/3.</text>
</comment>
<dbReference type="PRINTS" id="PR00097">
    <property type="entry name" value="ANTSNTHASEII"/>
</dbReference>
<dbReference type="InterPro" id="IPR002474">
    <property type="entry name" value="CarbamoylP_synth_ssu_N"/>
</dbReference>
<comment type="similarity">
    <text evidence="3 11">Belongs to the CarA family.</text>
</comment>
<keyword evidence="14" id="KW-1185">Reference proteome</keyword>
<dbReference type="FunFam" id="3.50.30.20:FF:000001">
    <property type="entry name" value="Carbamoyl-phosphate synthase small chain"/>
    <property type="match status" value="1"/>
</dbReference>
<comment type="subunit">
    <text evidence="11">Composed of two chains; the small (or glutamine) chain promotes the hydrolysis of glutamine to ammonia, which is used by the large (or ammonia) chain to synthesize carbamoyl phosphate. Tetramer of heterodimers (alpha,beta)4.</text>
</comment>
<dbReference type="EMBL" id="JACHGW010000005">
    <property type="protein sequence ID" value="MBB6052992.1"/>
    <property type="molecule type" value="Genomic_DNA"/>
</dbReference>
<dbReference type="InterPro" id="IPR006274">
    <property type="entry name" value="CarbamoylP_synth_ssu"/>
</dbReference>
<evidence type="ECO:0000256" key="11">
    <source>
        <dbReference type="HAMAP-Rule" id="MF_01209"/>
    </source>
</evidence>
<feature type="binding site" evidence="11">
    <location>
        <position position="225"/>
    </location>
    <ligand>
        <name>L-glutamine</name>
        <dbReference type="ChEBI" id="CHEBI:58359"/>
    </ligand>
</feature>
<feature type="active site" evidence="11">
    <location>
        <position position="340"/>
    </location>
</feature>
<keyword evidence="7 11" id="KW-0315">Glutamine amidotransferase</keyword>
<dbReference type="GO" id="GO:0004088">
    <property type="term" value="F:carbamoyl-phosphate synthase (glutamine-hydrolyzing) activity"/>
    <property type="evidence" value="ECO:0007669"/>
    <property type="project" value="UniProtKB-UniRule"/>
</dbReference>
<comment type="caution">
    <text evidence="13">The sequence shown here is derived from an EMBL/GenBank/DDBJ whole genome shotgun (WGS) entry which is preliminary data.</text>
</comment>
<feature type="binding site" evidence="11">
    <location>
        <position position="45"/>
    </location>
    <ligand>
        <name>L-glutamine</name>
        <dbReference type="ChEBI" id="CHEBI:58359"/>
    </ligand>
</feature>
<reference evidence="13 14" key="1">
    <citation type="submission" date="2020-08" db="EMBL/GenBank/DDBJ databases">
        <title>Genomic Encyclopedia of Type Strains, Phase IV (KMG-IV): sequencing the most valuable type-strain genomes for metagenomic binning, comparative biology and taxonomic classification.</title>
        <authorList>
            <person name="Goeker M."/>
        </authorList>
    </citation>
    <scope>NUCLEOTIDE SEQUENCE [LARGE SCALE GENOMIC DNA]</scope>
    <source>
        <strain evidence="13 14">DSM 23562</strain>
    </source>
</reference>
<proteinExistence type="inferred from homology"/>
<dbReference type="GO" id="GO:0006541">
    <property type="term" value="P:glutamine metabolic process"/>
    <property type="evidence" value="ECO:0007669"/>
    <property type="project" value="InterPro"/>
</dbReference>
<feature type="region of interest" description="CPSase" evidence="11">
    <location>
        <begin position="1"/>
        <end position="176"/>
    </location>
</feature>
<keyword evidence="8 11" id="KW-0665">Pyrimidine biosynthesis</keyword>
<dbReference type="SUPFAM" id="SSF52021">
    <property type="entry name" value="Carbamoyl phosphate synthetase, small subunit N-terminal domain"/>
    <property type="match status" value="1"/>
</dbReference>
<sequence length="363" mass="39434">MKAILALSDGTVFEGESFGATGRASGEVVFNTGMTGYQEVLTDPSYAGQLVTLTYPLIGNYGITPEDFESRKVQVAGFVVRELADTYSNWRATESLDSYLKRAGVLGITGIDTRTLTRRIRHEGVMMGALSTEETGEELLARLQSATDKYDAIDWVKTVTTPEPYVWGPDESEAKFRVSVLDCGIKFNILRELAKLGIRTQVFPATATADQMLASNPDGIFLSPGPGDPALLGYAVETVQKLVATEKPVMGICLGNQLLGCAFGGSTFKLPFGHRGANHPVKDLPTGRVVITSQNHGYALDPNTLPADQLEVSQINLNDGTVEGLTHKSLPVFSIQYHPEASPGPMDSRFYFERFLKLMEARA</sequence>
<dbReference type="PANTHER" id="PTHR43418:SF7">
    <property type="entry name" value="CARBAMOYL-PHOSPHATE SYNTHASE SMALL CHAIN"/>
    <property type="match status" value="1"/>
</dbReference>
<keyword evidence="11" id="KW-0028">Amino-acid biosynthesis</keyword>
<dbReference type="Gene3D" id="3.40.50.880">
    <property type="match status" value="1"/>
</dbReference>
<dbReference type="InterPro" id="IPR050472">
    <property type="entry name" value="Anth_synth/Amidotransfase"/>
</dbReference>
<feature type="active site" evidence="11">
    <location>
        <position position="338"/>
    </location>
</feature>
<evidence type="ECO:0000256" key="3">
    <source>
        <dbReference type="ARBA" id="ARBA00007800"/>
    </source>
</evidence>
<evidence type="ECO:0000256" key="7">
    <source>
        <dbReference type="ARBA" id="ARBA00022962"/>
    </source>
</evidence>
<dbReference type="SMART" id="SM01097">
    <property type="entry name" value="CPSase_sm_chain"/>
    <property type="match status" value="1"/>
</dbReference>
<dbReference type="GO" id="GO:0006207">
    <property type="term" value="P:'de novo' pyrimidine nucleobase biosynthetic process"/>
    <property type="evidence" value="ECO:0007669"/>
    <property type="project" value="InterPro"/>
</dbReference>
<feature type="binding site" evidence="11">
    <location>
        <position position="257"/>
    </location>
    <ligand>
        <name>L-glutamine</name>
        <dbReference type="ChEBI" id="CHEBI:58359"/>
    </ligand>
</feature>
<dbReference type="EC" id="6.3.5.5" evidence="11"/>
<dbReference type="Gene3D" id="3.50.30.20">
    <property type="entry name" value="Carbamoyl-phosphate synthase small subunit, N-terminal domain"/>
    <property type="match status" value="1"/>
</dbReference>
<dbReference type="Pfam" id="PF00117">
    <property type="entry name" value="GATase"/>
    <property type="match status" value="1"/>
</dbReference>
<dbReference type="InterPro" id="IPR035686">
    <property type="entry name" value="CPSase_GATase1"/>
</dbReference>
<keyword evidence="5 11" id="KW-0547">Nucleotide-binding</keyword>
<dbReference type="SUPFAM" id="SSF52317">
    <property type="entry name" value="Class I glutamine amidotransferase-like"/>
    <property type="match status" value="1"/>
</dbReference>
<evidence type="ECO:0000256" key="1">
    <source>
        <dbReference type="ARBA" id="ARBA00004812"/>
    </source>
</evidence>
<evidence type="ECO:0000256" key="8">
    <source>
        <dbReference type="ARBA" id="ARBA00022975"/>
    </source>
</evidence>
<dbReference type="GO" id="GO:0044205">
    <property type="term" value="P:'de novo' UMP biosynthetic process"/>
    <property type="evidence" value="ECO:0007669"/>
    <property type="project" value="UniProtKB-UniRule"/>
</dbReference>
<feature type="active site" description="Nucleophile" evidence="11">
    <location>
        <position position="253"/>
    </location>
</feature>
<evidence type="ECO:0000256" key="5">
    <source>
        <dbReference type="ARBA" id="ARBA00022741"/>
    </source>
</evidence>
<feature type="binding site" evidence="11">
    <location>
        <position position="254"/>
    </location>
    <ligand>
        <name>L-glutamine</name>
        <dbReference type="ChEBI" id="CHEBI:58359"/>
    </ligand>
</feature>
<feature type="binding site" evidence="11">
    <location>
        <position position="298"/>
    </location>
    <ligand>
        <name>L-glutamine</name>
        <dbReference type="ChEBI" id="CHEBI:58359"/>
    </ligand>
</feature>
<gene>
    <name evidence="11" type="primary">carA</name>
    <name evidence="13" type="ORF">HNQ39_004824</name>
</gene>
<evidence type="ECO:0000256" key="6">
    <source>
        <dbReference type="ARBA" id="ARBA00022840"/>
    </source>
</evidence>
<dbReference type="PRINTS" id="PR00096">
    <property type="entry name" value="GATASE"/>
</dbReference>
<keyword evidence="6 11" id="KW-0067">ATP-binding</keyword>
<dbReference type="UniPathway" id="UPA00068">
    <property type="reaction ID" value="UER00171"/>
</dbReference>
<feature type="binding site" evidence="11">
    <location>
        <position position="227"/>
    </location>
    <ligand>
        <name>L-glutamine</name>
        <dbReference type="ChEBI" id="CHEBI:58359"/>
    </ligand>
</feature>
<dbReference type="RefSeq" id="WP_184202853.1">
    <property type="nucleotide sequence ID" value="NZ_JACHGW010000005.1"/>
</dbReference>
<evidence type="ECO:0000256" key="2">
    <source>
        <dbReference type="ARBA" id="ARBA00005077"/>
    </source>
</evidence>
<dbReference type="Pfam" id="PF00988">
    <property type="entry name" value="CPSase_sm_chain"/>
    <property type="match status" value="1"/>
</dbReference>
<evidence type="ECO:0000259" key="12">
    <source>
        <dbReference type="SMART" id="SM01097"/>
    </source>
</evidence>
<dbReference type="PRINTS" id="PR00099">
    <property type="entry name" value="CPSGATASE"/>
</dbReference>
<keyword evidence="4 11" id="KW-0436">Ligase</keyword>
<dbReference type="PROSITE" id="PS51273">
    <property type="entry name" value="GATASE_TYPE_1"/>
    <property type="match status" value="1"/>
</dbReference>
<evidence type="ECO:0000313" key="13">
    <source>
        <dbReference type="EMBL" id="MBB6052992.1"/>
    </source>
</evidence>
<keyword evidence="11" id="KW-0055">Arginine biosynthesis</keyword>
<feature type="binding site" evidence="11">
    <location>
        <position position="297"/>
    </location>
    <ligand>
        <name>L-glutamine</name>
        <dbReference type="ChEBI" id="CHEBI:58359"/>
    </ligand>
</feature>
<dbReference type="NCBIfam" id="NF009475">
    <property type="entry name" value="PRK12838.1"/>
    <property type="match status" value="1"/>
</dbReference>
<dbReference type="InterPro" id="IPR036480">
    <property type="entry name" value="CarbP_synth_ssu_N_sf"/>
</dbReference>
<evidence type="ECO:0000256" key="9">
    <source>
        <dbReference type="ARBA" id="ARBA00048816"/>
    </source>
</evidence>
<organism evidence="13 14">
    <name type="scientific">Armatimonas rosea</name>
    <dbReference type="NCBI Taxonomy" id="685828"/>
    <lineage>
        <taxon>Bacteria</taxon>
        <taxon>Bacillati</taxon>
        <taxon>Armatimonadota</taxon>
        <taxon>Armatimonadia</taxon>
        <taxon>Armatimonadales</taxon>
        <taxon>Armatimonadaceae</taxon>
        <taxon>Armatimonas</taxon>
    </lineage>
</organism>
<protein>
    <recommendedName>
        <fullName evidence="11">Carbamoyl phosphate synthase small chain</fullName>
        <ecNumber evidence="11">6.3.5.5</ecNumber>
    </recommendedName>
    <alternativeName>
        <fullName evidence="11">Carbamoyl phosphate synthetase glutamine chain</fullName>
    </alternativeName>
</protein>
<dbReference type="NCBIfam" id="TIGR01368">
    <property type="entry name" value="CPSaseIIsmall"/>
    <property type="match status" value="1"/>
</dbReference>
<dbReference type="CDD" id="cd01744">
    <property type="entry name" value="GATase1_CPSase"/>
    <property type="match status" value="1"/>
</dbReference>
<dbReference type="AlphaFoldDB" id="A0A7W9SUC7"/>
<evidence type="ECO:0000313" key="14">
    <source>
        <dbReference type="Proteomes" id="UP000520814"/>
    </source>
</evidence>
<evidence type="ECO:0000256" key="10">
    <source>
        <dbReference type="ARBA" id="ARBA00049285"/>
    </source>
</evidence>
<dbReference type="HAMAP" id="MF_01209">
    <property type="entry name" value="CPSase_S_chain"/>
    <property type="match status" value="1"/>
</dbReference>